<sequence length="34" mass="3942">MLFELEIQRVEKRKSDETASHARTSTGTRSMMKS</sequence>
<keyword evidence="3" id="KW-1185">Reference proteome</keyword>
<gene>
    <name evidence="2" type="ORF">AWB75_04644</name>
</gene>
<feature type="compositionally biased region" description="Polar residues" evidence="1">
    <location>
        <begin position="21"/>
        <end position="34"/>
    </location>
</feature>
<reference evidence="2" key="1">
    <citation type="submission" date="2016-01" db="EMBL/GenBank/DDBJ databases">
        <authorList>
            <person name="Peeters C."/>
        </authorList>
    </citation>
    <scope>NUCLEOTIDE SEQUENCE [LARGE SCALE GENOMIC DNA]</scope>
    <source>
        <strain evidence="2">LMG 29318</strain>
    </source>
</reference>
<accession>A0A158C7H4</accession>
<name>A0A158C7H4_9BURK</name>
<dbReference type="AlphaFoldDB" id="A0A158C7H4"/>
<dbReference type="Proteomes" id="UP000054870">
    <property type="component" value="Unassembled WGS sequence"/>
</dbReference>
<dbReference type="EMBL" id="FCOF02000024">
    <property type="protein sequence ID" value="SAK78240.1"/>
    <property type="molecule type" value="Genomic_DNA"/>
</dbReference>
<feature type="region of interest" description="Disordered" evidence="1">
    <location>
        <begin position="9"/>
        <end position="34"/>
    </location>
</feature>
<evidence type="ECO:0000256" key="1">
    <source>
        <dbReference type="SAM" id="MobiDB-lite"/>
    </source>
</evidence>
<evidence type="ECO:0000313" key="2">
    <source>
        <dbReference type="EMBL" id="SAK78240.1"/>
    </source>
</evidence>
<proteinExistence type="predicted"/>
<comment type="caution">
    <text evidence="2">The sequence shown here is derived from an EMBL/GenBank/DDBJ whole genome shotgun (WGS) entry which is preliminary data.</text>
</comment>
<protein>
    <submittedName>
        <fullName evidence="2">Uncharacterized protein</fullName>
    </submittedName>
</protein>
<evidence type="ECO:0000313" key="3">
    <source>
        <dbReference type="Proteomes" id="UP000054870"/>
    </source>
</evidence>
<feature type="compositionally biased region" description="Basic and acidic residues" evidence="1">
    <location>
        <begin position="9"/>
        <end position="20"/>
    </location>
</feature>
<organism evidence="2 3">
    <name type="scientific">Caballeronia catudaia</name>
    <dbReference type="NCBI Taxonomy" id="1777136"/>
    <lineage>
        <taxon>Bacteria</taxon>
        <taxon>Pseudomonadati</taxon>
        <taxon>Pseudomonadota</taxon>
        <taxon>Betaproteobacteria</taxon>
        <taxon>Burkholderiales</taxon>
        <taxon>Burkholderiaceae</taxon>
        <taxon>Caballeronia</taxon>
    </lineage>
</organism>